<dbReference type="EMBL" id="JAFBMS010000002">
    <property type="protein sequence ID" value="KAG9354960.1"/>
    <property type="molecule type" value="Genomic_DNA"/>
</dbReference>
<feature type="coiled-coil region" evidence="1">
    <location>
        <begin position="234"/>
        <end position="261"/>
    </location>
</feature>
<gene>
    <name evidence="2" type="ORF">JZ751_001673</name>
</gene>
<dbReference type="Proteomes" id="UP000824540">
    <property type="component" value="Unassembled WGS sequence"/>
</dbReference>
<evidence type="ECO:0000313" key="2">
    <source>
        <dbReference type="EMBL" id="KAG9354960.1"/>
    </source>
</evidence>
<dbReference type="AlphaFoldDB" id="A0A8T2PUC4"/>
<sequence length="349" mass="38228">MQHSGKKKSIKWIVNTEVTIKKQALKQSPDYLFLTSTELSPPTFPQSLALAHFIAFHHAPPPASSSSPIPPSVYAGELSLQITAILPPDTFVNLRFPGERDSPGKMWTVVMGYGAGRNFINVSDLENEDFLHGLSSLGSHDEQNLSPLAAHSALSHLLSASASNSPSQNLPDAVSLNETLPSTPAASAVTSPPPAVLQAIQTLRESQAPILTRREGREPRHQGALSRSQVSARLLEMDTQLTTLQRIADQMERELAETKMSRRLHFPGSPVLEDRTGGFVMDDRSSPHPMMSLLPEQEASGWARVECRRSSGLMRECTLQYGAWILSPMSLPDILLRRLLDTDQCSGEL</sequence>
<keyword evidence="1" id="KW-0175">Coiled coil</keyword>
<dbReference type="GO" id="GO:0060271">
    <property type="term" value="P:cilium assembly"/>
    <property type="evidence" value="ECO:0007669"/>
    <property type="project" value="TreeGrafter"/>
</dbReference>
<name>A0A8T2PUC4_9TELE</name>
<dbReference type="PANTHER" id="PTHR14492:SF4">
    <property type="entry name" value="CILIOGENESIS AND PLANAR POLARITY EFFECTOR 1"/>
    <property type="match status" value="1"/>
</dbReference>
<comment type="caution">
    <text evidence="2">The sequence shown here is derived from an EMBL/GenBank/DDBJ whole genome shotgun (WGS) entry which is preliminary data.</text>
</comment>
<dbReference type="OrthoDB" id="5974632at2759"/>
<evidence type="ECO:0000256" key="1">
    <source>
        <dbReference type="SAM" id="Coils"/>
    </source>
</evidence>
<dbReference type="InterPro" id="IPR028236">
    <property type="entry name" value="CPLANE1"/>
</dbReference>
<organism evidence="2 3">
    <name type="scientific">Albula glossodonta</name>
    <name type="common">roundjaw bonefish</name>
    <dbReference type="NCBI Taxonomy" id="121402"/>
    <lineage>
        <taxon>Eukaryota</taxon>
        <taxon>Metazoa</taxon>
        <taxon>Chordata</taxon>
        <taxon>Craniata</taxon>
        <taxon>Vertebrata</taxon>
        <taxon>Euteleostomi</taxon>
        <taxon>Actinopterygii</taxon>
        <taxon>Neopterygii</taxon>
        <taxon>Teleostei</taxon>
        <taxon>Albuliformes</taxon>
        <taxon>Albulidae</taxon>
        <taxon>Albula</taxon>
    </lineage>
</organism>
<accession>A0A8T2PUC4</accession>
<reference evidence="2" key="1">
    <citation type="thesis" date="2021" institute="BYU ScholarsArchive" country="Provo, UT, USA">
        <title>Applications of and Algorithms for Genome Assembly and Genomic Analyses with an Emphasis on Marine Teleosts.</title>
        <authorList>
            <person name="Pickett B.D."/>
        </authorList>
    </citation>
    <scope>NUCLEOTIDE SEQUENCE</scope>
    <source>
        <strain evidence="2">HI-2016</strain>
    </source>
</reference>
<proteinExistence type="predicted"/>
<dbReference type="PANTHER" id="PTHR14492">
    <property type="entry name" value="JBTS17"/>
    <property type="match status" value="1"/>
</dbReference>
<dbReference type="GO" id="GO:0035869">
    <property type="term" value="C:ciliary transition zone"/>
    <property type="evidence" value="ECO:0007669"/>
    <property type="project" value="TreeGrafter"/>
</dbReference>
<keyword evidence="3" id="KW-1185">Reference proteome</keyword>
<protein>
    <submittedName>
        <fullName evidence="2">Uncharacterized protein</fullName>
    </submittedName>
</protein>
<evidence type="ECO:0000313" key="3">
    <source>
        <dbReference type="Proteomes" id="UP000824540"/>
    </source>
</evidence>